<dbReference type="Pfam" id="PF00440">
    <property type="entry name" value="TetR_N"/>
    <property type="match status" value="1"/>
</dbReference>
<evidence type="ECO:0000256" key="2">
    <source>
        <dbReference type="ARBA" id="ARBA00023125"/>
    </source>
</evidence>
<dbReference type="InterPro" id="IPR009057">
    <property type="entry name" value="Homeodomain-like_sf"/>
</dbReference>
<comment type="caution">
    <text evidence="6">The sequence shown here is derived from an EMBL/GenBank/DDBJ whole genome shotgun (WGS) entry which is preliminary data.</text>
</comment>
<feature type="domain" description="HTH tetR-type" evidence="5">
    <location>
        <begin position="12"/>
        <end position="72"/>
    </location>
</feature>
<evidence type="ECO:0000256" key="1">
    <source>
        <dbReference type="ARBA" id="ARBA00023015"/>
    </source>
</evidence>
<evidence type="ECO:0000313" key="9">
    <source>
        <dbReference type="Proteomes" id="UP000321514"/>
    </source>
</evidence>
<dbReference type="InterPro" id="IPR050109">
    <property type="entry name" value="HTH-type_TetR-like_transc_reg"/>
</dbReference>
<evidence type="ECO:0000256" key="3">
    <source>
        <dbReference type="ARBA" id="ARBA00023163"/>
    </source>
</evidence>
<keyword evidence="8" id="KW-1185">Reference proteome</keyword>
<dbReference type="InterPro" id="IPR001647">
    <property type="entry name" value="HTH_TetR"/>
</dbReference>
<reference evidence="7 8" key="1">
    <citation type="submission" date="2016-10" db="EMBL/GenBank/DDBJ databases">
        <authorList>
            <person name="Varghese N."/>
            <person name="Submissions S."/>
        </authorList>
    </citation>
    <scope>NUCLEOTIDE SEQUENCE [LARGE SCALE GENOMIC DNA]</scope>
    <source>
        <strain evidence="7 8">DSM 16525</strain>
    </source>
</reference>
<proteinExistence type="predicted"/>
<keyword evidence="3" id="KW-0804">Transcription</keyword>
<dbReference type="Proteomes" id="UP000183760">
    <property type="component" value="Unassembled WGS sequence"/>
</dbReference>
<dbReference type="GO" id="GO:0000976">
    <property type="term" value="F:transcription cis-regulatory region binding"/>
    <property type="evidence" value="ECO:0007669"/>
    <property type="project" value="TreeGrafter"/>
</dbReference>
<dbReference type="PROSITE" id="PS50977">
    <property type="entry name" value="HTH_TETR_2"/>
    <property type="match status" value="1"/>
</dbReference>
<dbReference type="PRINTS" id="PR00455">
    <property type="entry name" value="HTHTETR"/>
</dbReference>
<dbReference type="SUPFAM" id="SSF46689">
    <property type="entry name" value="Homeodomain-like"/>
    <property type="match status" value="1"/>
</dbReference>
<dbReference type="AlphaFoldDB" id="A0A511SWZ1"/>
<reference evidence="6 9" key="2">
    <citation type="submission" date="2019-07" db="EMBL/GenBank/DDBJ databases">
        <title>Whole genome shotgun sequence of Myxococcus fulvus NBRC 100333.</title>
        <authorList>
            <person name="Hosoyama A."/>
            <person name="Uohara A."/>
            <person name="Ohji S."/>
            <person name="Ichikawa N."/>
        </authorList>
    </citation>
    <scope>NUCLEOTIDE SEQUENCE [LARGE SCALE GENOMIC DNA]</scope>
    <source>
        <strain evidence="6 9">NBRC 100333</strain>
    </source>
</reference>
<feature type="DNA-binding region" description="H-T-H motif" evidence="4">
    <location>
        <begin position="35"/>
        <end position="54"/>
    </location>
</feature>
<accession>A0A511SWZ1</accession>
<dbReference type="Gene3D" id="1.10.357.10">
    <property type="entry name" value="Tetracycline Repressor, domain 2"/>
    <property type="match status" value="1"/>
</dbReference>
<evidence type="ECO:0000313" key="7">
    <source>
        <dbReference type="EMBL" id="SET59832.1"/>
    </source>
</evidence>
<dbReference type="RefSeq" id="WP_046715962.1">
    <property type="nucleotide sequence ID" value="NZ_BJXR01000014.1"/>
</dbReference>
<dbReference type="InterPro" id="IPR036271">
    <property type="entry name" value="Tet_transcr_reg_TetR-rel_C_sf"/>
</dbReference>
<gene>
    <name evidence="6" type="ORF">MFU01_10940</name>
    <name evidence="7" type="ORF">SAMN05443572_102829</name>
</gene>
<organism evidence="6 9">
    <name type="scientific">Myxococcus fulvus</name>
    <dbReference type="NCBI Taxonomy" id="33"/>
    <lineage>
        <taxon>Bacteria</taxon>
        <taxon>Pseudomonadati</taxon>
        <taxon>Myxococcota</taxon>
        <taxon>Myxococcia</taxon>
        <taxon>Myxococcales</taxon>
        <taxon>Cystobacterineae</taxon>
        <taxon>Myxococcaceae</taxon>
        <taxon>Myxococcus</taxon>
    </lineage>
</organism>
<keyword evidence="1" id="KW-0805">Transcription regulation</keyword>
<dbReference type="Proteomes" id="UP000321514">
    <property type="component" value="Unassembled WGS sequence"/>
</dbReference>
<protein>
    <submittedName>
        <fullName evidence="6">TetR family transcriptional regulator</fullName>
    </submittedName>
    <submittedName>
        <fullName evidence="7">Transcriptional regulator, TetR family</fullName>
    </submittedName>
</protein>
<dbReference type="SUPFAM" id="SSF48498">
    <property type="entry name" value="Tetracyclin repressor-like, C-terminal domain"/>
    <property type="match status" value="1"/>
</dbReference>
<dbReference type="PANTHER" id="PTHR30055">
    <property type="entry name" value="HTH-TYPE TRANSCRIPTIONAL REGULATOR RUTR"/>
    <property type="match status" value="1"/>
</dbReference>
<dbReference type="OrthoDB" id="63332at2"/>
<evidence type="ECO:0000313" key="8">
    <source>
        <dbReference type="Proteomes" id="UP000183760"/>
    </source>
</evidence>
<evidence type="ECO:0000259" key="5">
    <source>
        <dbReference type="PROSITE" id="PS50977"/>
    </source>
</evidence>
<dbReference type="PANTHER" id="PTHR30055:SF212">
    <property type="entry name" value="TETR-FAMILY FAMILY TRANSCRIPTIONAL REGULATOR"/>
    <property type="match status" value="1"/>
</dbReference>
<evidence type="ECO:0000256" key="4">
    <source>
        <dbReference type="PROSITE-ProRule" id="PRU00335"/>
    </source>
</evidence>
<name>A0A511SWZ1_MYXFU</name>
<dbReference type="InterPro" id="IPR025996">
    <property type="entry name" value="MT1864/Rv1816-like_C"/>
</dbReference>
<keyword evidence="2 4" id="KW-0238">DNA-binding</keyword>
<dbReference type="EMBL" id="FOIB01000002">
    <property type="protein sequence ID" value="SET59832.1"/>
    <property type="molecule type" value="Genomic_DNA"/>
</dbReference>
<dbReference type="GO" id="GO:0003700">
    <property type="term" value="F:DNA-binding transcription factor activity"/>
    <property type="evidence" value="ECO:0007669"/>
    <property type="project" value="TreeGrafter"/>
</dbReference>
<dbReference type="EMBL" id="BJXR01000014">
    <property type="protein sequence ID" value="GEN06057.1"/>
    <property type="molecule type" value="Genomic_DNA"/>
</dbReference>
<dbReference type="STRING" id="1334629.MFUL124B02_35385"/>
<sequence length="222" mass="25589">MGIKERREREKQATRQRILDAARELYGQEGYEAMTMRRVAERIEYSPTAIYVHFKDKAALVRELCTHDFLRFAEVLNKVARVKDPLERLRKMGRAYIDFAREHPTTYRLLFMDRLPAEVGSTSEESLEQDNPEQDAYAFLRKTVQEAKDAGCFKPEHQDVELVSQVVWGGMHGLVALHLVKTQEDPWVDLRPLPRAAELMVELLLEGLAKKPSSPAGLKRAR</sequence>
<evidence type="ECO:0000313" key="6">
    <source>
        <dbReference type="EMBL" id="GEN06057.1"/>
    </source>
</evidence>
<dbReference type="Pfam" id="PF13305">
    <property type="entry name" value="TetR_C_33"/>
    <property type="match status" value="1"/>
</dbReference>